<dbReference type="GO" id="GO:0016887">
    <property type="term" value="F:ATP hydrolysis activity"/>
    <property type="evidence" value="ECO:0007669"/>
    <property type="project" value="InterPro"/>
</dbReference>
<dbReference type="EMBL" id="JAASRN010000005">
    <property type="protein sequence ID" value="NIK74693.1"/>
    <property type="molecule type" value="Genomic_DNA"/>
</dbReference>
<dbReference type="InterPro" id="IPR015860">
    <property type="entry name" value="ABC_transpr_TagH-like"/>
</dbReference>
<keyword evidence="7" id="KW-1185">Reference proteome</keyword>
<reference evidence="6 7" key="1">
    <citation type="submission" date="2020-03" db="EMBL/GenBank/DDBJ databases">
        <title>Genomic Encyclopedia of Type Strains, Phase IV (KMG-IV): sequencing the most valuable type-strain genomes for metagenomic binning, comparative biology and taxonomic classification.</title>
        <authorList>
            <person name="Goeker M."/>
        </authorList>
    </citation>
    <scope>NUCLEOTIDE SEQUENCE [LARGE SCALE GENOMIC DNA]</scope>
    <source>
        <strain evidence="6 7">DSM 5718</strain>
    </source>
</reference>
<keyword evidence="4 6" id="KW-0067">ATP-binding</keyword>
<protein>
    <submittedName>
        <fullName evidence="6">Lipopolysaccharide transport system ATP-binding protein</fullName>
    </submittedName>
</protein>
<dbReference type="Proteomes" id="UP000537126">
    <property type="component" value="Unassembled WGS sequence"/>
</dbReference>
<dbReference type="Pfam" id="PF00005">
    <property type="entry name" value="ABC_tran"/>
    <property type="match status" value="1"/>
</dbReference>
<evidence type="ECO:0000256" key="3">
    <source>
        <dbReference type="ARBA" id="ARBA00022741"/>
    </source>
</evidence>
<evidence type="ECO:0000256" key="2">
    <source>
        <dbReference type="ARBA" id="ARBA00022448"/>
    </source>
</evidence>
<dbReference type="GO" id="GO:0016020">
    <property type="term" value="C:membrane"/>
    <property type="evidence" value="ECO:0007669"/>
    <property type="project" value="InterPro"/>
</dbReference>
<accession>A0A846MSZ8</accession>
<dbReference type="PROSITE" id="PS50893">
    <property type="entry name" value="ABC_TRANSPORTER_2"/>
    <property type="match status" value="1"/>
</dbReference>
<dbReference type="CDD" id="cd10147">
    <property type="entry name" value="Wzt_C-like"/>
    <property type="match status" value="1"/>
</dbReference>
<dbReference type="Gene3D" id="2.70.50.60">
    <property type="entry name" value="abc- transporter (atp binding component) like domain"/>
    <property type="match status" value="1"/>
</dbReference>
<dbReference type="SUPFAM" id="SSF52540">
    <property type="entry name" value="P-loop containing nucleoside triphosphate hydrolases"/>
    <property type="match status" value="1"/>
</dbReference>
<comment type="similarity">
    <text evidence="1">Belongs to the ABC transporter superfamily.</text>
</comment>
<keyword evidence="2" id="KW-0813">Transport</keyword>
<dbReference type="InterPro" id="IPR050683">
    <property type="entry name" value="Bact_Polysacc_Export_ATP-bd"/>
</dbReference>
<evidence type="ECO:0000313" key="6">
    <source>
        <dbReference type="EMBL" id="NIK74693.1"/>
    </source>
</evidence>
<dbReference type="InterPro" id="IPR003439">
    <property type="entry name" value="ABC_transporter-like_ATP-bd"/>
</dbReference>
<evidence type="ECO:0000256" key="4">
    <source>
        <dbReference type="ARBA" id="ARBA00022840"/>
    </source>
</evidence>
<dbReference type="RefSeq" id="WP_166920712.1">
    <property type="nucleotide sequence ID" value="NZ_JAASRN010000005.1"/>
</dbReference>
<evidence type="ECO:0000256" key="1">
    <source>
        <dbReference type="ARBA" id="ARBA00005417"/>
    </source>
</evidence>
<name>A0A846MSZ8_9BACT</name>
<dbReference type="InterPro" id="IPR003593">
    <property type="entry name" value="AAA+_ATPase"/>
</dbReference>
<organism evidence="6 7">
    <name type="scientific">Thermonema lapsum</name>
    <dbReference type="NCBI Taxonomy" id="28195"/>
    <lineage>
        <taxon>Bacteria</taxon>
        <taxon>Pseudomonadati</taxon>
        <taxon>Bacteroidota</taxon>
        <taxon>Cytophagia</taxon>
        <taxon>Cytophagales</taxon>
        <taxon>Thermonemataceae</taxon>
        <taxon>Thermonema</taxon>
    </lineage>
</organism>
<dbReference type="CDD" id="cd03220">
    <property type="entry name" value="ABC_KpsT_Wzt"/>
    <property type="match status" value="1"/>
</dbReference>
<dbReference type="InterPro" id="IPR027417">
    <property type="entry name" value="P-loop_NTPase"/>
</dbReference>
<dbReference type="GO" id="GO:0005524">
    <property type="term" value="F:ATP binding"/>
    <property type="evidence" value="ECO:0007669"/>
    <property type="project" value="UniProtKB-KW"/>
</dbReference>
<dbReference type="Pfam" id="PF14524">
    <property type="entry name" value="Wzt_C"/>
    <property type="match status" value="1"/>
</dbReference>
<dbReference type="InterPro" id="IPR029439">
    <property type="entry name" value="Wzt_C"/>
</dbReference>
<gene>
    <name evidence="6" type="ORF">FHS56_002225</name>
</gene>
<evidence type="ECO:0000259" key="5">
    <source>
        <dbReference type="PROSITE" id="PS50893"/>
    </source>
</evidence>
<sequence>MAKTVIQVEEVWKRYRLGVIGATTLRDELKRLGAKLRNKEDPTVPLDESNHLNHKAKGSYVWALQNINLEIKEGEVIGIIGKNGAGKSTLLKILSKITAPTSGCVKIRGRMASLLEVGTGMHPELTGIENIYLNGAILGMSRREIKEKLDDIIDFAGIAKYADTPVKRYSSGMGVRLGFAVAAFLEADILIVDEVLAVGDVEFQKRAVGKMKEVSSRQGRTVLFVSHNMASIQSLCQRGILLHQGKVAFDGPVTPCIEQYVGLNNRMGQNESIRTRTDREGDGRVRFTSIELLSNQSVCTTVASGAHVTLRLYYTVNHSNPISDYDLCVNLYDKVGDFLGYLTTMTACTPPLPELKGSGYIDIDIPKLPLSEGIYRMDLYVASKGQIHDYVENAFNLVVSGGSFYGTERNSRPYWYGRHVLIDYKFIFPDT</sequence>
<dbReference type="AlphaFoldDB" id="A0A846MSZ8"/>
<evidence type="ECO:0000313" key="7">
    <source>
        <dbReference type="Proteomes" id="UP000537126"/>
    </source>
</evidence>
<dbReference type="PANTHER" id="PTHR46743">
    <property type="entry name" value="TEICHOIC ACIDS EXPORT ATP-BINDING PROTEIN TAGH"/>
    <property type="match status" value="1"/>
</dbReference>
<comment type="caution">
    <text evidence="6">The sequence shown here is derived from an EMBL/GenBank/DDBJ whole genome shotgun (WGS) entry which is preliminary data.</text>
</comment>
<dbReference type="GO" id="GO:0140359">
    <property type="term" value="F:ABC-type transporter activity"/>
    <property type="evidence" value="ECO:0007669"/>
    <property type="project" value="InterPro"/>
</dbReference>
<proteinExistence type="inferred from homology"/>
<dbReference type="PANTHER" id="PTHR46743:SF2">
    <property type="entry name" value="TEICHOIC ACIDS EXPORT ATP-BINDING PROTEIN TAGH"/>
    <property type="match status" value="1"/>
</dbReference>
<dbReference type="SMART" id="SM00382">
    <property type="entry name" value="AAA"/>
    <property type="match status" value="1"/>
</dbReference>
<keyword evidence="3" id="KW-0547">Nucleotide-binding</keyword>
<dbReference type="Gene3D" id="3.40.50.300">
    <property type="entry name" value="P-loop containing nucleotide triphosphate hydrolases"/>
    <property type="match status" value="1"/>
</dbReference>
<feature type="domain" description="ABC transporter" evidence="5">
    <location>
        <begin position="46"/>
        <end position="269"/>
    </location>
</feature>